<proteinExistence type="predicted"/>
<protein>
    <submittedName>
        <fullName evidence="3">Uncharacterized protein</fullName>
    </submittedName>
</protein>
<dbReference type="InterPro" id="IPR046700">
    <property type="entry name" value="DUF6570"/>
</dbReference>
<feature type="domain" description="DUF6570" evidence="2">
    <location>
        <begin position="16"/>
        <end position="167"/>
    </location>
</feature>
<dbReference type="Pfam" id="PF20209">
    <property type="entry name" value="DUF6570"/>
    <property type="match status" value="1"/>
</dbReference>
<accession>A0A0C3NLU4</accession>
<name>A0A0C3NLU4_PISTI</name>
<evidence type="ECO:0000313" key="4">
    <source>
        <dbReference type="Proteomes" id="UP000054217"/>
    </source>
</evidence>
<evidence type="ECO:0000259" key="2">
    <source>
        <dbReference type="Pfam" id="PF20209"/>
    </source>
</evidence>
<sequence>MCERCRHSLTGKSPSQPVDALANFQYYGWSELPSEVRDVFRSALPFELALVSLVRASTITHHYQLKMAQGGCLPEEASQTYSRGNIAILPQDVTGLRHVLPPSIDDVKDTLCVVFCSGKFRPTKEALAQFRPMLVSKSNIEIMTNFLVTENQWYKLWGVRFDRANLESLLQGCEDVVPVQGMQITHLPSSLSDVDGSDHDWHDLCGELVMENIAYMMGDHSSQSCQTMKAQAMAHVLGHGQFVSSASGSQLVNDFDHLMSALFPHLDPWGIGSFNPPERSKAQQIPLERQVKNLLNQADSPFVRDCSFAFVCWNLVQKQDARENITFSIKSCRRSELVSQMCQLSDRVCEFVKKCSTGSIPKVLSTDEKKVMRLFRELTVISKKLWGSTGYKLCHRNEIQLLTHAFGIPALFITLNPHDLSNILVGHFGGSSEGEWRVMSSYQ</sequence>
<evidence type="ECO:0000313" key="3">
    <source>
        <dbReference type="EMBL" id="KIO01885.1"/>
    </source>
</evidence>
<dbReference type="Proteomes" id="UP000054217">
    <property type="component" value="Unassembled WGS sequence"/>
</dbReference>
<organism evidence="3 4">
    <name type="scientific">Pisolithus tinctorius Marx 270</name>
    <dbReference type="NCBI Taxonomy" id="870435"/>
    <lineage>
        <taxon>Eukaryota</taxon>
        <taxon>Fungi</taxon>
        <taxon>Dikarya</taxon>
        <taxon>Basidiomycota</taxon>
        <taxon>Agaricomycotina</taxon>
        <taxon>Agaricomycetes</taxon>
        <taxon>Agaricomycetidae</taxon>
        <taxon>Boletales</taxon>
        <taxon>Sclerodermatineae</taxon>
        <taxon>Pisolithaceae</taxon>
        <taxon>Pisolithus</taxon>
    </lineage>
</organism>
<dbReference type="Pfam" id="PF14214">
    <property type="entry name" value="Helitron_like_N"/>
    <property type="match status" value="1"/>
</dbReference>
<gene>
    <name evidence="3" type="ORF">M404DRAFT_149039</name>
</gene>
<keyword evidence="4" id="KW-1185">Reference proteome</keyword>
<dbReference type="STRING" id="870435.A0A0C3NLU4"/>
<dbReference type="AlphaFoldDB" id="A0A0C3NLU4"/>
<feature type="domain" description="Helitron helicase-like" evidence="1">
    <location>
        <begin position="302"/>
        <end position="423"/>
    </location>
</feature>
<dbReference type="InterPro" id="IPR025476">
    <property type="entry name" value="Helitron_helicase-like"/>
</dbReference>
<dbReference type="InParanoid" id="A0A0C3NLU4"/>
<dbReference type="OrthoDB" id="2670844at2759"/>
<dbReference type="HOGENOM" id="CLU_030626_1_1_1"/>
<evidence type="ECO:0000259" key="1">
    <source>
        <dbReference type="Pfam" id="PF14214"/>
    </source>
</evidence>
<reference evidence="4" key="2">
    <citation type="submission" date="2015-01" db="EMBL/GenBank/DDBJ databases">
        <title>Evolutionary Origins and Diversification of the Mycorrhizal Mutualists.</title>
        <authorList>
            <consortium name="DOE Joint Genome Institute"/>
            <consortium name="Mycorrhizal Genomics Consortium"/>
            <person name="Kohler A."/>
            <person name="Kuo A."/>
            <person name="Nagy L.G."/>
            <person name="Floudas D."/>
            <person name="Copeland A."/>
            <person name="Barry K.W."/>
            <person name="Cichocki N."/>
            <person name="Veneault-Fourrey C."/>
            <person name="LaButti K."/>
            <person name="Lindquist E.A."/>
            <person name="Lipzen A."/>
            <person name="Lundell T."/>
            <person name="Morin E."/>
            <person name="Murat C."/>
            <person name="Riley R."/>
            <person name="Ohm R."/>
            <person name="Sun H."/>
            <person name="Tunlid A."/>
            <person name="Henrissat B."/>
            <person name="Grigoriev I.V."/>
            <person name="Hibbett D.S."/>
            <person name="Martin F."/>
        </authorList>
    </citation>
    <scope>NUCLEOTIDE SEQUENCE [LARGE SCALE GENOMIC DNA]</scope>
    <source>
        <strain evidence="4">Marx 270</strain>
    </source>
</reference>
<dbReference type="EMBL" id="KN831985">
    <property type="protein sequence ID" value="KIO01885.1"/>
    <property type="molecule type" value="Genomic_DNA"/>
</dbReference>
<reference evidence="3 4" key="1">
    <citation type="submission" date="2014-04" db="EMBL/GenBank/DDBJ databases">
        <authorList>
            <consortium name="DOE Joint Genome Institute"/>
            <person name="Kuo A."/>
            <person name="Kohler A."/>
            <person name="Costa M.D."/>
            <person name="Nagy L.G."/>
            <person name="Floudas D."/>
            <person name="Copeland A."/>
            <person name="Barry K.W."/>
            <person name="Cichocki N."/>
            <person name="Veneault-Fourrey C."/>
            <person name="LaButti K."/>
            <person name="Lindquist E.A."/>
            <person name="Lipzen A."/>
            <person name="Lundell T."/>
            <person name="Morin E."/>
            <person name="Murat C."/>
            <person name="Sun H."/>
            <person name="Tunlid A."/>
            <person name="Henrissat B."/>
            <person name="Grigoriev I.V."/>
            <person name="Hibbett D.S."/>
            <person name="Martin F."/>
            <person name="Nordberg H.P."/>
            <person name="Cantor M.N."/>
            <person name="Hua S.X."/>
        </authorList>
    </citation>
    <scope>NUCLEOTIDE SEQUENCE [LARGE SCALE GENOMIC DNA]</scope>
    <source>
        <strain evidence="3 4">Marx 270</strain>
    </source>
</reference>